<dbReference type="GO" id="GO:0004170">
    <property type="term" value="F:dUTP diphosphatase activity"/>
    <property type="evidence" value="ECO:0007669"/>
    <property type="project" value="UniProtKB-EC"/>
</dbReference>
<dbReference type="GO" id="GO:0046081">
    <property type="term" value="P:dUTP catabolic process"/>
    <property type="evidence" value="ECO:0007669"/>
    <property type="project" value="InterPro"/>
</dbReference>
<dbReference type="EMBL" id="MN738882">
    <property type="protein sequence ID" value="QHT29803.1"/>
    <property type="molecule type" value="Genomic_DNA"/>
</dbReference>
<dbReference type="InterPro" id="IPR008181">
    <property type="entry name" value="dUTPase"/>
</dbReference>
<evidence type="ECO:0000313" key="6">
    <source>
        <dbReference type="EMBL" id="QHT29803.1"/>
    </source>
</evidence>
<dbReference type="InterPro" id="IPR036157">
    <property type="entry name" value="dUTPase-like_sf"/>
</dbReference>
<evidence type="ECO:0000256" key="3">
    <source>
        <dbReference type="ARBA" id="ARBA00022801"/>
    </source>
</evidence>
<comment type="similarity">
    <text evidence="1">Belongs to the dUTPase family.</text>
</comment>
<feature type="domain" description="dUTPase-like" evidence="5">
    <location>
        <begin position="42"/>
        <end position="169"/>
    </location>
</feature>
<name>A0A6C0EMV8_9ZZZZ</name>
<reference evidence="6" key="1">
    <citation type="journal article" date="2020" name="Nature">
        <title>Giant virus diversity and host interactions through global metagenomics.</title>
        <authorList>
            <person name="Schulz F."/>
            <person name="Roux S."/>
            <person name="Paez-Espino D."/>
            <person name="Jungbluth S."/>
            <person name="Walsh D.A."/>
            <person name="Denef V.J."/>
            <person name="McMahon K.D."/>
            <person name="Konstantinidis K.T."/>
            <person name="Eloe-Fadrosh E.A."/>
            <person name="Kyrpides N.C."/>
            <person name="Woyke T."/>
        </authorList>
    </citation>
    <scope>NUCLEOTIDE SEQUENCE</scope>
    <source>
        <strain evidence="6">GVMAG-M-3300009068-24</strain>
    </source>
</reference>
<dbReference type="Pfam" id="PF00692">
    <property type="entry name" value="dUTPase"/>
    <property type="match status" value="1"/>
</dbReference>
<dbReference type="Gene3D" id="2.70.40.10">
    <property type="match status" value="1"/>
</dbReference>
<keyword evidence="3" id="KW-0378">Hydrolase</keyword>
<dbReference type="InterPro" id="IPR029054">
    <property type="entry name" value="dUTPase-like"/>
</dbReference>
<dbReference type="InterPro" id="IPR033704">
    <property type="entry name" value="dUTPase_trimeric"/>
</dbReference>
<dbReference type="PANTHER" id="PTHR11241">
    <property type="entry name" value="DEOXYURIDINE 5'-TRIPHOSPHATE NUCLEOTIDOHYDROLASE"/>
    <property type="match status" value="1"/>
</dbReference>
<sequence>MRRDFARLRLWVDPSVPGLRDMYKEHVNQHNKHVHTAVFPNSGFDLLIARDTEVPPGLATTHMAKLAIKAEMWTEVDQHATAYYLMPRSSLSKTPLMQSNHIGLIDAGYRGEIMVPMRNASNETYRISKHTRLFQLCHPLTLPIFVEWVEDEIMLSSTERGEDGFGSTGASGAFVTGVR</sequence>
<dbReference type="CDD" id="cd07557">
    <property type="entry name" value="trimeric_dUTPase"/>
    <property type="match status" value="1"/>
</dbReference>
<dbReference type="AlphaFoldDB" id="A0A6C0EMV8"/>
<evidence type="ECO:0000256" key="1">
    <source>
        <dbReference type="ARBA" id="ARBA00006581"/>
    </source>
</evidence>
<dbReference type="SUPFAM" id="SSF51283">
    <property type="entry name" value="dUTPase-like"/>
    <property type="match status" value="1"/>
</dbReference>
<keyword evidence="4" id="KW-0546">Nucleotide metabolism</keyword>
<dbReference type="GO" id="GO:0006226">
    <property type="term" value="P:dUMP biosynthetic process"/>
    <property type="evidence" value="ECO:0007669"/>
    <property type="project" value="InterPro"/>
</dbReference>
<evidence type="ECO:0000259" key="5">
    <source>
        <dbReference type="Pfam" id="PF00692"/>
    </source>
</evidence>
<proteinExistence type="inferred from homology"/>
<evidence type="ECO:0000256" key="2">
    <source>
        <dbReference type="ARBA" id="ARBA00012379"/>
    </source>
</evidence>
<dbReference type="EC" id="3.6.1.23" evidence="2"/>
<dbReference type="PANTHER" id="PTHR11241:SF0">
    <property type="entry name" value="DEOXYURIDINE 5'-TRIPHOSPHATE NUCLEOTIDOHYDROLASE"/>
    <property type="match status" value="1"/>
</dbReference>
<organism evidence="6">
    <name type="scientific">viral metagenome</name>
    <dbReference type="NCBI Taxonomy" id="1070528"/>
    <lineage>
        <taxon>unclassified sequences</taxon>
        <taxon>metagenomes</taxon>
        <taxon>organismal metagenomes</taxon>
    </lineage>
</organism>
<evidence type="ECO:0000256" key="4">
    <source>
        <dbReference type="ARBA" id="ARBA00023080"/>
    </source>
</evidence>
<protein>
    <recommendedName>
        <fullName evidence="2">dUTP diphosphatase</fullName>
        <ecNumber evidence="2">3.6.1.23</ecNumber>
    </recommendedName>
</protein>
<dbReference type="GO" id="GO:0000287">
    <property type="term" value="F:magnesium ion binding"/>
    <property type="evidence" value="ECO:0007669"/>
    <property type="project" value="InterPro"/>
</dbReference>
<accession>A0A6C0EMV8</accession>